<feature type="disulfide bond" evidence="2">
    <location>
        <begin position="2067"/>
        <end position="2082"/>
    </location>
</feature>
<dbReference type="Pfam" id="PF09342">
    <property type="entry name" value="DUF1986"/>
    <property type="match status" value="1"/>
</dbReference>
<evidence type="ECO:0000256" key="3">
    <source>
        <dbReference type="RuleBase" id="RU363034"/>
    </source>
</evidence>
<keyword evidence="1 2" id="KW-1015">Disulfide bond</keyword>
<dbReference type="PROSITE" id="PS50068">
    <property type="entry name" value="LDLRA_2"/>
    <property type="match status" value="8"/>
</dbReference>
<dbReference type="SUPFAM" id="SSF50494">
    <property type="entry name" value="Trypsin-like serine proteases"/>
    <property type="match status" value="2"/>
</dbReference>
<dbReference type="PROSITE" id="PS01209">
    <property type="entry name" value="LDLRA_1"/>
    <property type="match status" value="2"/>
</dbReference>
<accession>A0ABM1MSE6</accession>
<sequence length="2197" mass="245554">MVNGKTVKFSCEKSPSPKRFQEPEGMTDVDLRRLSQISGCSDSNFKKYDPKSMKKRVFKVFFILASIGLAATILFLLITNKGNQLRARYETENFNQLVAYYRDKLQRCKLTESLEDCCSYLTENKNEIILQDCSIPQVLQAVAEHEAKFIETNVLLLDDDYYYDLFDDDMFPKFLNKKSIGSILKAQSTIDDFKVPTIHDDNVKLSLYNTSINVTSPIQKRQTEEIENVENKEIIKSSPIVVEQPNERDDTSNVNVQVHDAIDFLRRLEDENLKFIDDLNIPKIIHEENNKLLRVNKENIDRIEPFFANPSNVKASSLSDESVSINSKKIIPFFPDQNFPNENPQIRQAVDFLKRLEEDEMKLLDSRKKRQVQQILHQFPPANHFPPNHFQHNRPEFHGGSNFHKNPSFVQSQIIQTVQHNEFPPQEPHNFHTPTHSKSMQFHGQSRMDPPQEPLEFTINPPNQELFRHDENVRMEHPSFPGFFPPANEERIHPKLEENKGQVIEIPDEPVPDSNLGAPPKMIGYFPPGSVERIKTTHNKNGDIEMPIEPNLPLKNGDYNPNLGVSPHFPSYFQTDISENIKPKMNLNQNVPNKKPEKTEPNLGNGPQFFQQDLSEGVKQKVESGDDTNLSSHFQFDLSERVSPKINTKQTNVNQSLNSQNSSDIVAAINPKLLKEKQNTSFMDSTLRISADNKMGQFSPGGDDQINQQNSANLNFANQRQCVPSYSPPLGSSLPIMQQQVPFSYDPKYAQLIPISLSRNQPNPYVINPQYSYMSPTYSAILTNGNMMGANTGISTSGPGGQYFVCNPIQQQTNHVAGMPGVEVRNADFQILTSINKGTRASDNCAFGQEMCADNSKCIKIEKICDGEVHCPDGSDEVYCNCKSRIAPFRLCDGYLDCPNGEDEIGCFGCTPDSFSCDDWTQHRPATCIPLSQRCDGFANCPTGKDEQDCIVLLNEVESSEDIFKVSTTAGFLHKNFKGRWYPACSNSETWAVQVCRNSAGPNTLPPLTHMIPINYEYKGSYANALPEEQIDIVASCVADRAVYVECPQPTCGMRSVTMNPYRQEEVDTSAEEIAARFRPARALNESETIVGDGRVVGGRACQPAAWPWVVSIYKNGAFHCGGVLISDTWLITASHCVEKYWQYYYEIELGMLRRFSYSPMQQTRFASHVIPHADYDRANLKNDLALMRLNAPVKFNRYVRPICLPTEFTAGQNYDKGPIPGTICTAVGWGATVEHGIDPDHMREVEVPVLPICKHKEDEDGHEICAGLLEGGRDACQGDSGGPFLCRNPNIPNQWYLAGVVSHGEGCARPNEPGVYTRIALYRNWIYEHAKDDMLPQRKPLYHCPGYVCKRINKCIPKKRRCDKIVDCLYGDDEVDCAKRNSISSLFKHAVRHMMLDDLSRSNGENASVEVTSPIGDSIAPTAFQMENTPITDPVNGLASVKDDTSFASPAGLSDRNEFISNTTASLQRLDESSVKAVRDPLQDGRFLCTRMLEIIPLAKKCDKVIDCQDGTDEEFCTCSDYLKNTHPEAICDGVTDCKDLSDESNCGNCASDGEFYCRLSRICIPLEKRCDNTVDCPQNEDEWDCFALSDKHRMVLDADLRPELNIKGVLAFNRVGNWTPVCGNFTGIEGRIAADVCVTLGFADYDKYLQMVVADGPLPIAGAGERPETEATANSTTSCTGLYVKCSNVTISANEIGTEDQLNVANDIHNSPWNAAVYANGDYKCTGAVLDIDWILTSVNCFPGILKLDQNYVAVLLGAGRGHFVVGGPHEQIIAVGESLRVGQSDVVLLKLREKLTFTRYVRPLHFQRKSDFVRYKETCVAMGSDLNLTAKAVLLKPVQNCTTGSRCFKRLDVPPPECKVDNYKNPWSGCIVCDSGHGFYPAAVFEEVRGDCGFTKTTSFPSLSNIKRLIHQYLKRATFAVEPPSCTGFRCKLGKCIGPDKLCNRIPDCRDAEDETAEVCEDTARQCHLTDTCLCNLGEMRCANGKCVQKSVFCDQKDDCGDGSDEPDRCTCQAYLRLADPSKICDGARNCLDRSDEDKEICRCTAGQFKCGLTPYCISNDMVCDGYKDCPDGEDEHQCVSLQPLKDNSNAGEVLTRTRGVWHPGCFPEHLTTSELEGICGTLGFTGSSASYLHTNTSSIDGTASRPLIDRFNFFWIHRMAGSAKVKLAMRTGSEPFVTFVPDPSCHRLFIECL</sequence>
<dbReference type="InterPro" id="IPR033116">
    <property type="entry name" value="TRYPSIN_SER"/>
</dbReference>
<feature type="domain" description="Peptidase S1" evidence="6">
    <location>
        <begin position="1096"/>
        <end position="1332"/>
    </location>
</feature>
<dbReference type="Pfam" id="PF00057">
    <property type="entry name" value="Ldl_recept_a"/>
    <property type="match status" value="3"/>
</dbReference>
<dbReference type="SUPFAM" id="SSF57424">
    <property type="entry name" value="LDL receptor-like module"/>
    <property type="match status" value="8"/>
</dbReference>
<keyword evidence="3" id="KW-0645">Protease</keyword>
<keyword evidence="5" id="KW-1133">Transmembrane helix</keyword>
<evidence type="ECO:0000256" key="2">
    <source>
        <dbReference type="PROSITE-ProRule" id="PRU00124"/>
    </source>
</evidence>
<dbReference type="GeneID" id="108563355"/>
<evidence type="ECO:0000256" key="5">
    <source>
        <dbReference type="SAM" id="Phobius"/>
    </source>
</evidence>
<feature type="disulfide bond" evidence="2">
    <location>
        <begin position="1572"/>
        <end position="1587"/>
    </location>
</feature>
<dbReference type="InterPro" id="IPR015420">
    <property type="entry name" value="Peptidase_S1A_nudel"/>
</dbReference>
<feature type="disulfide bond" evidence="2">
    <location>
        <begin position="935"/>
        <end position="950"/>
    </location>
</feature>
<evidence type="ECO:0000256" key="4">
    <source>
        <dbReference type="SAM" id="MobiDB-lite"/>
    </source>
</evidence>
<dbReference type="InterPro" id="IPR023415">
    <property type="entry name" value="LDLR_class-A_CS"/>
</dbReference>
<feature type="domain" description="Peptidase S1" evidence="6">
    <location>
        <begin position="1697"/>
        <end position="2165"/>
    </location>
</feature>
<dbReference type="Proteomes" id="UP000695000">
    <property type="component" value="Unplaced"/>
</dbReference>
<evidence type="ECO:0000259" key="6">
    <source>
        <dbReference type="PROSITE" id="PS50240"/>
    </source>
</evidence>
<dbReference type="PANTHER" id="PTHR24258:SF140">
    <property type="entry name" value="BCDNA.GH08420-RELATED"/>
    <property type="match status" value="1"/>
</dbReference>
<keyword evidence="7" id="KW-1185">Reference proteome</keyword>
<dbReference type="InterPro" id="IPR043504">
    <property type="entry name" value="Peptidase_S1_PA_chymotrypsin"/>
</dbReference>
<dbReference type="PROSITE" id="PS50240">
    <property type="entry name" value="TRYPSIN_DOM"/>
    <property type="match status" value="2"/>
</dbReference>
<dbReference type="Gene3D" id="2.40.128.620">
    <property type="match status" value="1"/>
</dbReference>
<dbReference type="InterPro" id="IPR018114">
    <property type="entry name" value="TRYPSIN_HIS"/>
</dbReference>
<dbReference type="Gene3D" id="2.40.10.10">
    <property type="entry name" value="Trypsin-like serine proteases"/>
    <property type="match status" value="3"/>
</dbReference>
<keyword evidence="3" id="KW-0378">Hydrolase</keyword>
<dbReference type="PROSITE" id="PS00135">
    <property type="entry name" value="TRYPSIN_SER"/>
    <property type="match status" value="1"/>
</dbReference>
<feature type="disulfide bond" evidence="2">
    <location>
        <begin position="865"/>
        <end position="880"/>
    </location>
</feature>
<dbReference type="CDD" id="cd00112">
    <property type="entry name" value="LDLa"/>
    <property type="match status" value="9"/>
</dbReference>
<dbReference type="InterPro" id="IPR002172">
    <property type="entry name" value="LDrepeatLR_classA_rpt"/>
</dbReference>
<proteinExistence type="predicted"/>
<dbReference type="Gene3D" id="4.10.400.10">
    <property type="entry name" value="Low-density Lipoprotein Receptor"/>
    <property type="match status" value="7"/>
</dbReference>
<keyword evidence="3" id="KW-0720">Serine protease</keyword>
<evidence type="ECO:0000313" key="8">
    <source>
        <dbReference type="RefSeq" id="XP_017777496.1"/>
    </source>
</evidence>
<dbReference type="PANTHER" id="PTHR24258">
    <property type="entry name" value="SERINE PROTEASE-RELATED"/>
    <property type="match status" value="1"/>
</dbReference>
<dbReference type="PROSITE" id="PS00134">
    <property type="entry name" value="TRYPSIN_HIS"/>
    <property type="match status" value="1"/>
</dbReference>
<evidence type="ECO:0000256" key="1">
    <source>
        <dbReference type="ARBA" id="ARBA00023157"/>
    </source>
</evidence>
<dbReference type="SMART" id="SM00192">
    <property type="entry name" value="LDLa"/>
    <property type="match status" value="10"/>
</dbReference>
<dbReference type="SMART" id="SM00020">
    <property type="entry name" value="Tryp_SPc"/>
    <property type="match status" value="1"/>
</dbReference>
<dbReference type="RefSeq" id="XP_017777496.1">
    <property type="nucleotide sequence ID" value="XM_017922007.1"/>
</dbReference>
<reference evidence="8" key="1">
    <citation type="submission" date="2025-08" db="UniProtKB">
        <authorList>
            <consortium name="RefSeq"/>
        </authorList>
    </citation>
    <scope>IDENTIFICATION</scope>
    <source>
        <tissue evidence="8">Whole Larva</tissue>
    </source>
</reference>
<feature type="disulfide bond" evidence="2">
    <location>
        <begin position="1363"/>
        <end position="1378"/>
    </location>
</feature>
<gene>
    <name evidence="8" type="primary">LOC108563355</name>
</gene>
<feature type="disulfide bond" evidence="2">
    <location>
        <begin position="1978"/>
        <end position="1990"/>
    </location>
</feature>
<dbReference type="InterPro" id="IPR001254">
    <property type="entry name" value="Trypsin_dom"/>
</dbReference>
<dbReference type="PRINTS" id="PR00261">
    <property type="entry name" value="LDLRECEPTOR"/>
</dbReference>
<dbReference type="InterPro" id="IPR009003">
    <property type="entry name" value="Peptidase_S1_PA"/>
</dbReference>
<dbReference type="CDD" id="cd00190">
    <property type="entry name" value="Tryp_SPc"/>
    <property type="match status" value="1"/>
</dbReference>
<feature type="disulfide bond" evidence="2">
    <location>
        <begin position="1934"/>
        <end position="1952"/>
    </location>
</feature>
<feature type="region of interest" description="Disordered" evidence="4">
    <location>
        <begin position="1"/>
        <end position="25"/>
    </location>
</feature>
<dbReference type="Pfam" id="PF00089">
    <property type="entry name" value="Trypsin"/>
    <property type="match status" value="1"/>
</dbReference>
<feature type="disulfide bond" evidence="2">
    <location>
        <begin position="1985"/>
        <end position="2003"/>
    </location>
</feature>
<organism evidence="7 8">
    <name type="scientific">Nicrophorus vespilloides</name>
    <name type="common">Boreal carrion beetle</name>
    <dbReference type="NCBI Taxonomy" id="110193"/>
    <lineage>
        <taxon>Eukaryota</taxon>
        <taxon>Metazoa</taxon>
        <taxon>Ecdysozoa</taxon>
        <taxon>Arthropoda</taxon>
        <taxon>Hexapoda</taxon>
        <taxon>Insecta</taxon>
        <taxon>Pterygota</taxon>
        <taxon>Neoptera</taxon>
        <taxon>Endopterygota</taxon>
        <taxon>Coleoptera</taxon>
        <taxon>Polyphaga</taxon>
        <taxon>Staphyliniformia</taxon>
        <taxon>Silphidae</taxon>
        <taxon>Nicrophorinae</taxon>
        <taxon>Nicrophorus</taxon>
    </lineage>
</organism>
<feature type="disulfide bond" evidence="2">
    <location>
        <begin position="1533"/>
        <end position="1548"/>
    </location>
</feature>
<keyword evidence="5" id="KW-0472">Membrane</keyword>
<feature type="transmembrane region" description="Helical" evidence="5">
    <location>
        <begin position="57"/>
        <end position="78"/>
    </location>
</feature>
<feature type="region of interest" description="Disordered" evidence="4">
    <location>
        <begin position="585"/>
        <end position="610"/>
    </location>
</feature>
<comment type="caution">
    <text evidence="2">Lacks conserved residue(s) required for the propagation of feature annotation.</text>
</comment>
<name>A0ABM1MSE6_NICVS</name>
<evidence type="ECO:0000313" key="7">
    <source>
        <dbReference type="Proteomes" id="UP000695000"/>
    </source>
</evidence>
<dbReference type="InterPro" id="IPR036055">
    <property type="entry name" value="LDL_receptor-like_sf"/>
</dbReference>
<protein>
    <submittedName>
        <fullName evidence="8">Serine protease nudel-like</fullName>
    </submittedName>
</protein>
<keyword evidence="5" id="KW-0812">Transmembrane</keyword>